<name>A0A2P5A2L6_9HYPO</name>
<dbReference type="Proteomes" id="UP000054821">
    <property type="component" value="Unassembled WGS sequence"/>
</dbReference>
<gene>
    <name evidence="6" type="ORF">TGAM01_v200191</name>
</gene>
<dbReference type="STRING" id="398673.A0A2P5A2L6"/>
<feature type="region of interest" description="Disordered" evidence="4">
    <location>
        <begin position="518"/>
        <end position="537"/>
    </location>
</feature>
<dbReference type="InterPro" id="IPR050131">
    <property type="entry name" value="Peptidase_S8_subtilisin-like"/>
</dbReference>
<dbReference type="SUPFAM" id="SSF52743">
    <property type="entry name" value="Subtilisin-like"/>
    <property type="match status" value="1"/>
</dbReference>
<dbReference type="Gene3D" id="3.40.50.200">
    <property type="entry name" value="Peptidase S8/S53 domain"/>
    <property type="match status" value="1"/>
</dbReference>
<protein>
    <recommendedName>
        <fullName evidence="5">Peptidase S8/S53 domain-containing protein</fullName>
    </recommendedName>
</protein>
<keyword evidence="2" id="KW-0645">Protease</keyword>
<dbReference type="GO" id="GO:0004252">
    <property type="term" value="F:serine-type endopeptidase activity"/>
    <property type="evidence" value="ECO:0007669"/>
    <property type="project" value="InterPro"/>
</dbReference>
<evidence type="ECO:0000256" key="3">
    <source>
        <dbReference type="ARBA" id="ARBA00022825"/>
    </source>
</evidence>
<dbReference type="RefSeq" id="XP_024406720.1">
    <property type="nucleotide sequence ID" value="XM_024548505.1"/>
</dbReference>
<keyword evidence="3" id="KW-0378">Hydrolase</keyword>
<evidence type="ECO:0000256" key="1">
    <source>
        <dbReference type="ARBA" id="ARBA00011073"/>
    </source>
</evidence>
<comment type="similarity">
    <text evidence="1">Belongs to the peptidase S8 family.</text>
</comment>
<evidence type="ECO:0000256" key="4">
    <source>
        <dbReference type="SAM" id="MobiDB-lite"/>
    </source>
</evidence>
<dbReference type="GO" id="GO:0006508">
    <property type="term" value="P:proteolysis"/>
    <property type="evidence" value="ECO:0007669"/>
    <property type="project" value="UniProtKB-KW"/>
</dbReference>
<keyword evidence="7" id="KW-1185">Reference proteome</keyword>
<sequence>MNTPERKDDDKSRDYVDKFLKEWRSARQEKTFVKSQAYAVSNLFNHITEAISEASKNSASAKAATLDTVRKFLDSEKDEIDDCILWLLLYTAASDDYSKPDLAESDFIIMMAQKHPNLSFETPDGNFSRPQFKSIKDRCNLSNGHSKIKKSRQTPFHHAAQECNAAVIKIMRIALLDSECDRALAYKIVKEKDSRANKTALQHAIDSGQKGIDTLREILDFPCMTNFALLNEAFESAVRNGQEEAVNVLLRKEDLTQQLMVGNHILVAMDHCRKSDGNQSYMAIIKKLVQLMKISETTNGEVIDSIIELQSIKQDQRQVQALEADEDWMSIWKAVPADVIQETFSLIHLAVYHRSVSFITEFLKDEKYSKWAITEQALPKSTKRNGDAVNDKHYPLWYIGKEWNGSALGDREPDEISKRIRAILVSWIVRQTREMKTLSKIFHESGLDTIFWNPAQTQTLVNLNEIAHMVSPVLSEFLKDLERHISNIDPKVIKNFQPTKVAIIDNGVLSITHTSAAQETSTTPLNGGQTGQNMASKSLSSRIKGGRSFVDDGSKLSSWLFASDPHGTQMANLICSMDPFCDLYVARVAERTHGITSARAARALKWALDQDVDIISMSISMLEKDEDLKNQVLQAKKNKVVIVCSTHDEGSSITTSYPAEWMGDEVIVVTACDEYGRTLRETNENKFDFMLRGKNVAAGVIPFIASSERISGSSVSTALTAGLSSLILTCHKLAVLGKTSNNEDHRNKTPADKVRDHINNNMISKTPGSREILLEKFSGTNALTPEGSMENILVNSFSMKD</sequence>
<dbReference type="PANTHER" id="PTHR43806">
    <property type="entry name" value="PEPTIDASE S8"/>
    <property type="match status" value="1"/>
</dbReference>
<dbReference type="EMBL" id="JPDN02000001">
    <property type="protein sequence ID" value="PON30771.1"/>
    <property type="molecule type" value="Genomic_DNA"/>
</dbReference>
<accession>A0A2P5A2L6</accession>
<evidence type="ECO:0000259" key="5">
    <source>
        <dbReference type="Pfam" id="PF00082"/>
    </source>
</evidence>
<dbReference type="InterPro" id="IPR000209">
    <property type="entry name" value="Peptidase_S8/S53_dom"/>
</dbReference>
<dbReference type="InterPro" id="IPR036852">
    <property type="entry name" value="Peptidase_S8/S53_dom_sf"/>
</dbReference>
<evidence type="ECO:0000256" key="2">
    <source>
        <dbReference type="ARBA" id="ARBA00022670"/>
    </source>
</evidence>
<reference evidence="6 7" key="1">
    <citation type="journal article" date="2016" name="Genome Announc.">
        <title>Draft Whole-Genome Sequence of Trichoderma gamsii T6085, a Promising Biocontrol Agent of Fusarium Head Blight on Wheat.</title>
        <authorList>
            <person name="Baroncelli R."/>
            <person name="Zapparata A."/>
            <person name="Piaggeschi G."/>
            <person name="Sarrocco S."/>
            <person name="Vannacci G."/>
        </authorList>
    </citation>
    <scope>NUCLEOTIDE SEQUENCE [LARGE SCALE GENOMIC DNA]</scope>
    <source>
        <strain evidence="6 7">T6085</strain>
    </source>
</reference>
<dbReference type="GeneID" id="29989227"/>
<dbReference type="AlphaFoldDB" id="A0A2P5A2L6"/>
<evidence type="ECO:0000313" key="7">
    <source>
        <dbReference type="Proteomes" id="UP000054821"/>
    </source>
</evidence>
<dbReference type="Gene3D" id="1.25.40.20">
    <property type="entry name" value="Ankyrin repeat-containing domain"/>
    <property type="match status" value="1"/>
</dbReference>
<evidence type="ECO:0000313" key="6">
    <source>
        <dbReference type="EMBL" id="PON30771.1"/>
    </source>
</evidence>
<keyword evidence="3" id="KW-0720">Serine protease</keyword>
<dbReference type="Pfam" id="PF00082">
    <property type="entry name" value="Peptidase_S8"/>
    <property type="match status" value="1"/>
</dbReference>
<comment type="caution">
    <text evidence="6">The sequence shown here is derived from an EMBL/GenBank/DDBJ whole genome shotgun (WGS) entry which is preliminary data.</text>
</comment>
<feature type="domain" description="Peptidase S8/S53" evidence="5">
    <location>
        <begin position="499"/>
        <end position="732"/>
    </location>
</feature>
<dbReference type="PANTHER" id="PTHR43806:SF58">
    <property type="entry name" value="ALKALINE PROTEASE 1-RELATED"/>
    <property type="match status" value="1"/>
</dbReference>
<dbReference type="InterPro" id="IPR036770">
    <property type="entry name" value="Ankyrin_rpt-contain_sf"/>
</dbReference>
<proteinExistence type="inferred from homology"/>
<organism evidence="6 7">
    <name type="scientific">Trichoderma gamsii</name>
    <dbReference type="NCBI Taxonomy" id="398673"/>
    <lineage>
        <taxon>Eukaryota</taxon>
        <taxon>Fungi</taxon>
        <taxon>Dikarya</taxon>
        <taxon>Ascomycota</taxon>
        <taxon>Pezizomycotina</taxon>
        <taxon>Sordariomycetes</taxon>
        <taxon>Hypocreomycetidae</taxon>
        <taxon>Hypocreales</taxon>
        <taxon>Hypocreaceae</taxon>
        <taxon>Trichoderma</taxon>
    </lineage>
</organism>